<dbReference type="AlphaFoldDB" id="A0A0G3M576"/>
<sequence>MSNINGVNFKKGKVGTNRLGSDDAISGIIITGPKPANMELDTPIVVYNIDDVESLGITKEYDTTNNVHVYEHLYEFFRFAPTGTELYLILEDQTKKLVDLCEQPAKKLLIFAQGKIKQLAIGLNLEPEATITMLNGLPDDVYNSIAKAKVLEEWSEDNFMPVSIFLEGYSYGGSAASSANLRDLENLSAEGVTLVIGQDFDIAEKKTGHAQKYAFIGTVLGVCASCSVNQNIGENETKNLTHESKKLLVNPGLSNHKTIKEQFSDLQTLENKGYVFGLTYTGMAGVRLNNDHVCAPIILDDDNNINEHTVAYGRTAKKARRALRTMYLPKVKTDPAVNPETGKMLPGVVVAFEAIGDSVFADMERAGEISGGKTYVDPDSDVIVTKVLNIGFKIVPKGNIGEINGTVNLKTQL</sequence>
<dbReference type="Pfam" id="PF10758">
    <property type="entry name" value="DUF2586"/>
    <property type="match status" value="1"/>
</dbReference>
<dbReference type="RefSeq" id="WP_053328541.1">
    <property type="nucleotide sequence ID" value="NZ_CP009928.1"/>
</dbReference>
<dbReference type="Proteomes" id="UP000035213">
    <property type="component" value="Chromosome"/>
</dbReference>
<evidence type="ECO:0008006" key="3">
    <source>
        <dbReference type="Google" id="ProtNLM"/>
    </source>
</evidence>
<dbReference type="InterPro" id="IPR019694">
    <property type="entry name" value="Phage_HP1_Orf23"/>
</dbReference>
<evidence type="ECO:0000313" key="1">
    <source>
        <dbReference type="EMBL" id="AKK73780.1"/>
    </source>
</evidence>
<dbReference type="OrthoDB" id="1041499at2"/>
<organism evidence="1 2">
    <name type="scientific">Chryseobacterium gallinarum</name>
    <dbReference type="NCBI Taxonomy" id="1324352"/>
    <lineage>
        <taxon>Bacteria</taxon>
        <taxon>Pseudomonadati</taxon>
        <taxon>Bacteroidota</taxon>
        <taxon>Flavobacteriia</taxon>
        <taxon>Flavobacteriales</taxon>
        <taxon>Weeksellaceae</taxon>
        <taxon>Chryseobacterium group</taxon>
        <taxon>Chryseobacterium</taxon>
    </lineage>
</organism>
<evidence type="ECO:0000313" key="2">
    <source>
        <dbReference type="Proteomes" id="UP000035213"/>
    </source>
</evidence>
<gene>
    <name evidence="1" type="ORF">OK18_15250</name>
</gene>
<dbReference type="EMBL" id="CP009928">
    <property type="protein sequence ID" value="AKK73780.1"/>
    <property type="molecule type" value="Genomic_DNA"/>
</dbReference>
<protein>
    <recommendedName>
        <fullName evidence="3">DUF2586 family protein</fullName>
    </recommendedName>
</protein>
<dbReference type="STRING" id="1324352.OK18_15250"/>
<name>A0A0G3M576_CHRGL</name>
<reference evidence="1 2" key="1">
    <citation type="submission" date="2014-11" db="EMBL/GenBank/DDBJ databases">
        <authorList>
            <person name="Park G.-S."/>
            <person name="Hong S.-J."/>
            <person name="Jung B.K."/>
            <person name="Khan A.R."/>
            <person name="Kwak Y."/>
            <person name="Shin J.-H."/>
        </authorList>
    </citation>
    <scope>NUCLEOTIDE SEQUENCE [LARGE SCALE GENOMIC DNA]</scope>
    <source>
        <strain evidence="1 2">DSM 27622</strain>
    </source>
</reference>
<dbReference type="KEGG" id="cgn:OK18_15250"/>
<accession>A0A0G3M576</accession>
<proteinExistence type="predicted"/>
<dbReference type="PATRIC" id="fig|1324352.5.peg.3177"/>